<dbReference type="InterPro" id="IPR003609">
    <property type="entry name" value="Pan_app"/>
</dbReference>
<dbReference type="Gene3D" id="3.50.4.10">
    <property type="entry name" value="Hepatocyte Growth Factor"/>
    <property type="match status" value="1"/>
</dbReference>
<protein>
    <recommendedName>
        <fullName evidence="1">Apple domain-containing protein</fullName>
    </recommendedName>
</protein>
<evidence type="ECO:0000313" key="3">
    <source>
        <dbReference type="Proteomes" id="UP001367676"/>
    </source>
</evidence>
<comment type="caution">
    <text evidence="2">The sequence shown here is derived from an EMBL/GenBank/DDBJ whole genome shotgun (WGS) entry which is preliminary data.</text>
</comment>
<dbReference type="AlphaFoldDB" id="A0AAN9TRV3"/>
<dbReference type="SUPFAM" id="SSF57414">
    <property type="entry name" value="Hairpin loop containing domain-like"/>
    <property type="match status" value="1"/>
</dbReference>
<dbReference type="InterPro" id="IPR052774">
    <property type="entry name" value="Celegans_DevNeuronal_Protein"/>
</dbReference>
<sequence>MNLIARSEKYTYMNNTKEPNKSLSLLVNEANGMGALTKSQFPVFTIYAQKTCLGIKPCEKAWCFDRVQGYRLNGYVKKKVTATSRQDCLEMCLGEREFACRRCVSFRSLKVIKEDEKPAERRKCAKNI</sequence>
<reference evidence="2 3" key="1">
    <citation type="submission" date="2024-03" db="EMBL/GenBank/DDBJ databases">
        <title>Adaptation during the transition from Ophiocordyceps entomopathogen to insect associate is accompanied by gene loss and intensified selection.</title>
        <authorList>
            <person name="Ward C.M."/>
            <person name="Onetto C.A."/>
            <person name="Borneman A.R."/>
        </authorList>
    </citation>
    <scope>NUCLEOTIDE SEQUENCE [LARGE SCALE GENOMIC DNA]</scope>
    <source>
        <strain evidence="2">AWRI1</strain>
        <tissue evidence="2">Single Adult Female</tissue>
    </source>
</reference>
<name>A0AAN9TRV3_9HEMI</name>
<dbReference type="CDD" id="cd01099">
    <property type="entry name" value="PAN_AP_HGF"/>
    <property type="match status" value="1"/>
</dbReference>
<dbReference type="GO" id="GO:0009653">
    <property type="term" value="P:anatomical structure morphogenesis"/>
    <property type="evidence" value="ECO:0007669"/>
    <property type="project" value="TreeGrafter"/>
</dbReference>
<accession>A0AAN9TRV3</accession>
<feature type="domain" description="Apple" evidence="1">
    <location>
        <begin position="58"/>
        <end position="128"/>
    </location>
</feature>
<evidence type="ECO:0000259" key="1">
    <source>
        <dbReference type="PROSITE" id="PS50948"/>
    </source>
</evidence>
<organism evidence="2 3">
    <name type="scientific">Parthenolecanium corni</name>
    <dbReference type="NCBI Taxonomy" id="536013"/>
    <lineage>
        <taxon>Eukaryota</taxon>
        <taxon>Metazoa</taxon>
        <taxon>Ecdysozoa</taxon>
        <taxon>Arthropoda</taxon>
        <taxon>Hexapoda</taxon>
        <taxon>Insecta</taxon>
        <taxon>Pterygota</taxon>
        <taxon>Neoptera</taxon>
        <taxon>Paraneoptera</taxon>
        <taxon>Hemiptera</taxon>
        <taxon>Sternorrhyncha</taxon>
        <taxon>Coccoidea</taxon>
        <taxon>Coccidae</taxon>
        <taxon>Parthenolecanium</taxon>
    </lineage>
</organism>
<dbReference type="PANTHER" id="PTHR47327:SF2">
    <property type="entry name" value="FI18240P1-RELATED"/>
    <property type="match status" value="1"/>
</dbReference>
<dbReference type="Proteomes" id="UP001367676">
    <property type="component" value="Unassembled WGS sequence"/>
</dbReference>
<keyword evidence="3" id="KW-1185">Reference proteome</keyword>
<gene>
    <name evidence="2" type="ORF">V9T40_003070</name>
</gene>
<dbReference type="Pfam" id="PF00024">
    <property type="entry name" value="PAN_1"/>
    <property type="match status" value="1"/>
</dbReference>
<dbReference type="PANTHER" id="PTHR47327">
    <property type="entry name" value="FI18240P1-RELATED"/>
    <property type="match status" value="1"/>
</dbReference>
<proteinExistence type="predicted"/>
<dbReference type="PROSITE" id="PS50948">
    <property type="entry name" value="PAN"/>
    <property type="match status" value="1"/>
</dbReference>
<evidence type="ECO:0000313" key="2">
    <source>
        <dbReference type="EMBL" id="KAK7603071.1"/>
    </source>
</evidence>
<dbReference type="EMBL" id="JBBCAQ010000006">
    <property type="protein sequence ID" value="KAK7603071.1"/>
    <property type="molecule type" value="Genomic_DNA"/>
</dbReference>